<reference evidence="1" key="1">
    <citation type="journal article" date="2020" name="G3 (Bethesda)">
        <title>High-Quality Assemblies for Three Invasive Social Wasps from the &lt;i&gt;Vespula&lt;/i&gt; Genus.</title>
        <authorList>
            <person name="Harrop T.W.R."/>
            <person name="Guhlin J."/>
            <person name="McLaughlin G.M."/>
            <person name="Permina E."/>
            <person name="Stockwell P."/>
            <person name="Gilligan J."/>
            <person name="Le Lec M.F."/>
            <person name="Gruber M.A.M."/>
            <person name="Quinn O."/>
            <person name="Lovegrove M."/>
            <person name="Duncan E.J."/>
            <person name="Remnant E.J."/>
            <person name="Van Eeckhoven J."/>
            <person name="Graham B."/>
            <person name="Knapp R.A."/>
            <person name="Langford K.W."/>
            <person name="Kronenberg Z."/>
            <person name="Press M.O."/>
            <person name="Eacker S.M."/>
            <person name="Wilson-Rankin E.E."/>
            <person name="Purcell J."/>
            <person name="Lester P.J."/>
            <person name="Dearden P.K."/>
        </authorList>
    </citation>
    <scope>NUCLEOTIDE SEQUENCE</scope>
    <source>
        <strain evidence="1">Volc-1</strain>
    </source>
</reference>
<dbReference type="Proteomes" id="UP000600918">
    <property type="component" value="Unassembled WGS sequence"/>
</dbReference>
<gene>
    <name evidence="1" type="ORF">H0235_007366</name>
</gene>
<organism evidence="1 2">
    <name type="scientific">Vespula pensylvanica</name>
    <name type="common">Western yellow jacket</name>
    <name type="synonym">Wasp</name>
    <dbReference type="NCBI Taxonomy" id="30213"/>
    <lineage>
        <taxon>Eukaryota</taxon>
        <taxon>Metazoa</taxon>
        <taxon>Ecdysozoa</taxon>
        <taxon>Arthropoda</taxon>
        <taxon>Hexapoda</taxon>
        <taxon>Insecta</taxon>
        <taxon>Pterygota</taxon>
        <taxon>Neoptera</taxon>
        <taxon>Endopterygota</taxon>
        <taxon>Hymenoptera</taxon>
        <taxon>Apocrita</taxon>
        <taxon>Aculeata</taxon>
        <taxon>Vespoidea</taxon>
        <taxon>Vespidae</taxon>
        <taxon>Vespinae</taxon>
        <taxon>Vespula</taxon>
    </lineage>
</organism>
<evidence type="ECO:0000313" key="1">
    <source>
        <dbReference type="EMBL" id="KAF7427672.1"/>
    </source>
</evidence>
<evidence type="ECO:0000313" key="2">
    <source>
        <dbReference type="Proteomes" id="UP000600918"/>
    </source>
</evidence>
<protein>
    <submittedName>
        <fullName evidence="1">Uncharacterized protein</fullName>
    </submittedName>
</protein>
<comment type="caution">
    <text evidence="1">The sequence shown here is derived from an EMBL/GenBank/DDBJ whole genome shotgun (WGS) entry which is preliminary data.</text>
</comment>
<sequence length="97" mass="10316">MYSRANFPWVGGVYWAFCSVPEDYKRFPLKTNKHSKYPTKTDRVQRGCCTGALVPLLVLVLVTGTDAGAGAGTGAGAGAGYSSPSRVVRAVLFNSEI</sequence>
<proteinExistence type="predicted"/>
<dbReference type="EMBL" id="JACSDY010000005">
    <property type="protein sequence ID" value="KAF7427672.1"/>
    <property type="molecule type" value="Genomic_DNA"/>
</dbReference>
<dbReference type="AlphaFoldDB" id="A0A834P4K8"/>
<keyword evidence="2" id="KW-1185">Reference proteome</keyword>
<accession>A0A834P4K8</accession>
<name>A0A834P4K8_VESPE</name>